<dbReference type="InterPro" id="IPR024989">
    <property type="entry name" value="MFS_assoc_dom"/>
</dbReference>
<keyword evidence="4" id="KW-0997">Cell inner membrane</keyword>
<proteinExistence type="predicted"/>
<dbReference type="PIRSF" id="PIRSF004925">
    <property type="entry name" value="HcaT"/>
    <property type="match status" value="1"/>
</dbReference>
<dbReference type="GO" id="GO:0005886">
    <property type="term" value="C:plasma membrane"/>
    <property type="evidence" value="ECO:0007669"/>
    <property type="project" value="UniProtKB-SubCell"/>
</dbReference>
<feature type="domain" description="Major facilitator superfamily (MFS) profile" evidence="9">
    <location>
        <begin position="162"/>
        <end position="386"/>
    </location>
</feature>
<dbReference type="PANTHER" id="PTHR23522">
    <property type="entry name" value="BLL5896 PROTEIN"/>
    <property type="match status" value="1"/>
</dbReference>
<feature type="transmembrane region" description="Helical" evidence="8">
    <location>
        <begin position="154"/>
        <end position="178"/>
    </location>
</feature>
<dbReference type="InterPro" id="IPR036259">
    <property type="entry name" value="MFS_trans_sf"/>
</dbReference>
<feature type="transmembrane region" description="Helical" evidence="8">
    <location>
        <begin position="92"/>
        <end position="109"/>
    </location>
</feature>
<feature type="transmembrane region" description="Helical" evidence="8">
    <location>
        <begin position="356"/>
        <end position="371"/>
    </location>
</feature>
<evidence type="ECO:0000313" key="10">
    <source>
        <dbReference type="EMBL" id="HIU46543.1"/>
    </source>
</evidence>
<keyword evidence="5 8" id="KW-0812">Transmembrane</keyword>
<dbReference type="Gene3D" id="1.20.1250.20">
    <property type="entry name" value="MFS general substrate transporter like domains"/>
    <property type="match status" value="2"/>
</dbReference>
<comment type="caution">
    <text evidence="10">The sequence shown here is derived from an EMBL/GenBank/DDBJ whole genome shotgun (WGS) entry which is preliminary data.</text>
</comment>
<protein>
    <submittedName>
        <fullName evidence="10">MFS transporter</fullName>
    </submittedName>
</protein>
<feature type="transmembrane region" description="Helical" evidence="8">
    <location>
        <begin position="294"/>
        <end position="312"/>
    </location>
</feature>
<name>A0A9D1LR88_9FIRM</name>
<dbReference type="InterPro" id="IPR020846">
    <property type="entry name" value="MFS_dom"/>
</dbReference>
<evidence type="ECO:0000256" key="3">
    <source>
        <dbReference type="ARBA" id="ARBA00022475"/>
    </source>
</evidence>
<dbReference type="Proteomes" id="UP000824123">
    <property type="component" value="Unassembled WGS sequence"/>
</dbReference>
<accession>A0A9D1LR88</accession>
<dbReference type="GO" id="GO:0030395">
    <property type="term" value="F:lactose binding"/>
    <property type="evidence" value="ECO:0007669"/>
    <property type="project" value="TreeGrafter"/>
</dbReference>
<keyword evidence="6 8" id="KW-1133">Transmembrane helix</keyword>
<dbReference type="Pfam" id="PF12832">
    <property type="entry name" value="MFS_1_like"/>
    <property type="match status" value="1"/>
</dbReference>
<dbReference type="PANTHER" id="PTHR23522:SF10">
    <property type="entry name" value="3-PHENYLPROPIONIC ACID TRANSPORTER-RELATED"/>
    <property type="match status" value="1"/>
</dbReference>
<evidence type="ECO:0000256" key="5">
    <source>
        <dbReference type="ARBA" id="ARBA00022692"/>
    </source>
</evidence>
<feature type="transmembrane region" description="Helical" evidence="8">
    <location>
        <begin position="40"/>
        <end position="58"/>
    </location>
</feature>
<evidence type="ECO:0000256" key="7">
    <source>
        <dbReference type="ARBA" id="ARBA00023136"/>
    </source>
</evidence>
<dbReference type="InterPro" id="IPR026032">
    <property type="entry name" value="HcaT-like"/>
</dbReference>
<evidence type="ECO:0000256" key="4">
    <source>
        <dbReference type="ARBA" id="ARBA00022519"/>
    </source>
</evidence>
<evidence type="ECO:0000256" key="2">
    <source>
        <dbReference type="ARBA" id="ARBA00022448"/>
    </source>
</evidence>
<feature type="transmembrane region" description="Helical" evidence="8">
    <location>
        <begin position="324"/>
        <end position="350"/>
    </location>
</feature>
<feature type="transmembrane region" description="Helical" evidence="8">
    <location>
        <begin position="199"/>
        <end position="220"/>
    </location>
</feature>
<keyword evidence="2" id="KW-0813">Transport</keyword>
<evidence type="ECO:0000256" key="6">
    <source>
        <dbReference type="ARBA" id="ARBA00022989"/>
    </source>
</evidence>
<dbReference type="EMBL" id="DVNK01000032">
    <property type="protein sequence ID" value="HIU46543.1"/>
    <property type="molecule type" value="Genomic_DNA"/>
</dbReference>
<feature type="transmembrane region" description="Helical" evidence="8">
    <location>
        <begin position="265"/>
        <end position="288"/>
    </location>
</feature>
<dbReference type="PROSITE" id="PS50850">
    <property type="entry name" value="MFS"/>
    <property type="match status" value="1"/>
</dbReference>
<evidence type="ECO:0000256" key="1">
    <source>
        <dbReference type="ARBA" id="ARBA00004429"/>
    </source>
</evidence>
<evidence type="ECO:0000259" key="9">
    <source>
        <dbReference type="PROSITE" id="PS50850"/>
    </source>
</evidence>
<sequence length="386" mass="42087">MMRYPIKIAAAMGAYYSVTGVYQNYISKYFGAKGLNDVEIGVLMAAPPLISLIAQPIWGTLGDRAHSKNAVFRLMYLCSAVLLLSYLISSSFWYLMVMVLAYSFFFTALQPMNDTIVLEALNGAPFGPVRMAGTIAFAVISPLAGAIIGDNWDLSIWMSGGLLIVAALVTFLLPNVAGHQSERGRQQMKFTELFKQKELLLLLGFVTPLQISMGYFYTYFGLHFTELEGANSTLLGLCYTISSLAEVPFLLMSGRLYKRFGAGKLLISAGVSVTIRWLLLGSLTNVYAVMATQLFHGWGFIVMTVTMAYYVNDHVPDELKASGQMLLGVVGFGVARVIGNLGGAMCINWFGRQGTFYVSAVISGLAVLCYMKKYLGRGSEAGESAN</sequence>
<evidence type="ECO:0000313" key="11">
    <source>
        <dbReference type="Proteomes" id="UP000824123"/>
    </source>
</evidence>
<dbReference type="SUPFAM" id="SSF103473">
    <property type="entry name" value="MFS general substrate transporter"/>
    <property type="match status" value="1"/>
</dbReference>
<reference evidence="10" key="2">
    <citation type="journal article" date="2021" name="PeerJ">
        <title>Extensive microbial diversity within the chicken gut microbiome revealed by metagenomics and culture.</title>
        <authorList>
            <person name="Gilroy R."/>
            <person name="Ravi A."/>
            <person name="Getino M."/>
            <person name="Pursley I."/>
            <person name="Horton D.L."/>
            <person name="Alikhan N.F."/>
            <person name="Baker D."/>
            <person name="Gharbi K."/>
            <person name="Hall N."/>
            <person name="Watson M."/>
            <person name="Adriaenssens E.M."/>
            <person name="Foster-Nyarko E."/>
            <person name="Jarju S."/>
            <person name="Secka A."/>
            <person name="Antonio M."/>
            <person name="Oren A."/>
            <person name="Chaudhuri R.R."/>
            <person name="La Ragione R."/>
            <person name="Hildebrand F."/>
            <person name="Pallen M.J."/>
        </authorList>
    </citation>
    <scope>NUCLEOTIDE SEQUENCE</scope>
    <source>
        <strain evidence="10">ChiSxjej2B14-8506</strain>
    </source>
</reference>
<organism evidence="10 11">
    <name type="scientific">Candidatus Fimadaptatus faecigallinarum</name>
    <dbReference type="NCBI Taxonomy" id="2840814"/>
    <lineage>
        <taxon>Bacteria</taxon>
        <taxon>Bacillati</taxon>
        <taxon>Bacillota</taxon>
        <taxon>Clostridia</taxon>
        <taxon>Eubacteriales</taxon>
        <taxon>Candidatus Fimadaptatus</taxon>
    </lineage>
</organism>
<feature type="transmembrane region" description="Helical" evidence="8">
    <location>
        <begin position="232"/>
        <end position="253"/>
    </location>
</feature>
<comment type="subcellular location">
    <subcellularLocation>
        <location evidence="1">Cell inner membrane</location>
        <topology evidence="1">Multi-pass membrane protein</topology>
    </subcellularLocation>
</comment>
<keyword evidence="7 8" id="KW-0472">Membrane</keyword>
<keyword evidence="3" id="KW-1003">Cell membrane</keyword>
<gene>
    <name evidence="10" type="ORF">IAC59_04720</name>
</gene>
<reference evidence="10" key="1">
    <citation type="submission" date="2020-10" db="EMBL/GenBank/DDBJ databases">
        <authorList>
            <person name="Gilroy R."/>
        </authorList>
    </citation>
    <scope>NUCLEOTIDE SEQUENCE</scope>
    <source>
        <strain evidence="10">ChiSxjej2B14-8506</strain>
    </source>
</reference>
<dbReference type="GO" id="GO:0015528">
    <property type="term" value="F:lactose:proton symporter activity"/>
    <property type="evidence" value="ECO:0007669"/>
    <property type="project" value="TreeGrafter"/>
</dbReference>
<evidence type="ECO:0000256" key="8">
    <source>
        <dbReference type="SAM" id="Phobius"/>
    </source>
</evidence>
<dbReference type="AlphaFoldDB" id="A0A9D1LR88"/>